<name>A0A060C6W3_9MICO</name>
<accession>A0A060C6W3</accession>
<evidence type="ECO:0000313" key="1">
    <source>
        <dbReference type="EMBL" id="AIA90944.1"/>
    </source>
</evidence>
<dbReference type="EMBL" id="KF123638">
    <property type="protein sequence ID" value="AIA90944.1"/>
    <property type="molecule type" value="Genomic_DNA"/>
</dbReference>
<organism evidence="1">
    <name type="scientific">uncultured Beutenbergia sp</name>
    <dbReference type="NCBI Taxonomy" id="1434397"/>
    <lineage>
        <taxon>Bacteria</taxon>
        <taxon>Bacillati</taxon>
        <taxon>Actinomycetota</taxon>
        <taxon>Actinomycetes</taxon>
        <taxon>Micrococcales</taxon>
        <taxon>Beutenbergiaceae</taxon>
        <taxon>Beutenbergia</taxon>
        <taxon>environmental samples</taxon>
    </lineage>
</organism>
<proteinExistence type="predicted"/>
<dbReference type="AlphaFoldDB" id="A0A060C6W3"/>
<reference evidence="1" key="1">
    <citation type="journal article" date="2013" name="Environ. Microbiol.">
        <title>Seasonally variable intestinal metagenomes of the red palm weevil (Rhynchophorus ferrugineus).</title>
        <authorList>
            <person name="Jia S."/>
            <person name="Zhang X."/>
            <person name="Zhang G."/>
            <person name="Yin A."/>
            <person name="Zhang S."/>
            <person name="Li F."/>
            <person name="Wang L."/>
            <person name="Zhao D."/>
            <person name="Yun Q."/>
            <person name="Tala"/>
            <person name="Wang J."/>
            <person name="Sun G."/>
            <person name="Baabdullah M."/>
            <person name="Yu X."/>
            <person name="Hu S."/>
            <person name="Al-Mssallem I.S."/>
            <person name="Yu J."/>
        </authorList>
    </citation>
    <scope>NUCLEOTIDE SEQUENCE</scope>
</reference>
<sequence>MVYADPLYALVGRMRSLAGYYPVAVQTHGPGYDVHLPTDLGLPARGIPYVDISCMVAPDGDRMVVIAVK</sequence>
<protein>
    <submittedName>
        <fullName evidence="1">CAZy families GH51 protein</fullName>
    </submittedName>
</protein>